<dbReference type="EMBL" id="FOFG01000004">
    <property type="protein sequence ID" value="SEQ33297.1"/>
    <property type="molecule type" value="Genomic_DNA"/>
</dbReference>
<dbReference type="OrthoDB" id="637859at2"/>
<dbReference type="Pfam" id="PF05065">
    <property type="entry name" value="Phage_capsid"/>
    <property type="match status" value="1"/>
</dbReference>
<evidence type="ECO:0000313" key="5">
    <source>
        <dbReference type="Proteomes" id="UP000199647"/>
    </source>
</evidence>
<dbReference type="Proteomes" id="UP000199647">
    <property type="component" value="Unassembled WGS sequence"/>
</dbReference>
<evidence type="ECO:0000313" key="4">
    <source>
        <dbReference type="EMBL" id="SEQ33297.1"/>
    </source>
</evidence>
<proteinExistence type="predicted"/>
<dbReference type="NCBIfam" id="TIGR01554">
    <property type="entry name" value="major_cap_HK97"/>
    <property type="match status" value="1"/>
</dbReference>
<accession>A0A1H9F5Z7</accession>
<reference evidence="4 5" key="1">
    <citation type="submission" date="2016-10" db="EMBL/GenBank/DDBJ databases">
        <authorList>
            <person name="de Groot N.N."/>
        </authorList>
    </citation>
    <scope>NUCLEOTIDE SEQUENCE [LARGE SCALE GENOMIC DNA]</scope>
    <source>
        <strain evidence="4 5">A52C2</strain>
    </source>
</reference>
<dbReference type="SUPFAM" id="SSF56563">
    <property type="entry name" value="Major capsid protein gp5"/>
    <property type="match status" value="1"/>
</dbReference>
<dbReference type="InterPro" id="IPR054612">
    <property type="entry name" value="Phage_capsid-like_C"/>
</dbReference>
<name>A0A1H9F5Z7_9HYPH</name>
<organism evidence="4 5">
    <name type="scientific">Faunimonas pinastri</name>
    <dbReference type="NCBI Taxonomy" id="1855383"/>
    <lineage>
        <taxon>Bacteria</taxon>
        <taxon>Pseudomonadati</taxon>
        <taxon>Pseudomonadota</taxon>
        <taxon>Alphaproteobacteria</taxon>
        <taxon>Hyphomicrobiales</taxon>
        <taxon>Afifellaceae</taxon>
        <taxon>Faunimonas</taxon>
    </lineage>
</organism>
<evidence type="ECO:0000256" key="2">
    <source>
        <dbReference type="SAM" id="MobiDB-lite"/>
    </source>
</evidence>
<feature type="region of interest" description="Disordered" evidence="2">
    <location>
        <begin position="1"/>
        <end position="24"/>
    </location>
</feature>
<dbReference type="InterPro" id="IPR024455">
    <property type="entry name" value="Phage_capsid"/>
</dbReference>
<sequence>MKPFEYQRGQFARKDAGQGDPAADRVEFKQVLDALNQRDAEIKAFAEKATAEIKEHGKVLDDTKGGLEKLAKEGSDLQARLMEVEQKMARRAGAGGGQAQKSIGEQFTDNEDFKSLVAKGRGTARMALKAVTNLNSGTTGTGGIGAAITPNRLPGIIAPPDRPMTIRDLIMPGRTASPSIEYVQESGFQNMAATVAEGALKPQSDLAFELKTTVVRTIAHWIKASVQVLADVPALQSYVDGRLRYGLMYVEEQQLLAGDGTGQNLLGLIPQATVFNDALRRAGDTAIDTIRRAMLQVRIGEYRASGIVMNPVDWTDIETLKNADGNYIWSNPIVNNGQNLWGIPVVDTNAMPLGEFMVGAFNMAAQVFDREEANVQVSTEDGDNFVKNMVTIRAEERLGLAVFRPASFVHGEFAAPVTG</sequence>
<keyword evidence="5" id="KW-1185">Reference proteome</keyword>
<dbReference type="Gene3D" id="3.30.2400.10">
    <property type="entry name" value="Major capsid protein gp5"/>
    <property type="match status" value="1"/>
</dbReference>
<dbReference type="RefSeq" id="WP_092495902.1">
    <property type="nucleotide sequence ID" value="NZ_FOFG01000004.1"/>
</dbReference>
<evidence type="ECO:0000259" key="3">
    <source>
        <dbReference type="Pfam" id="PF05065"/>
    </source>
</evidence>
<dbReference type="Gene3D" id="3.30.2320.10">
    <property type="entry name" value="hypothetical protein PF0899 domain"/>
    <property type="match status" value="1"/>
</dbReference>
<feature type="compositionally biased region" description="Basic and acidic residues" evidence="2">
    <location>
        <begin position="12"/>
        <end position="24"/>
    </location>
</feature>
<gene>
    <name evidence="4" type="ORF">SAMN05216548_10412</name>
</gene>
<protein>
    <submittedName>
        <fullName evidence="4">Phage major capsid protein, HK97 family</fullName>
    </submittedName>
</protein>
<feature type="domain" description="Phage capsid-like C-terminal" evidence="3">
    <location>
        <begin position="147"/>
        <end position="413"/>
    </location>
</feature>
<comment type="subcellular location">
    <subcellularLocation>
        <location evidence="1">Virion</location>
    </subcellularLocation>
</comment>
<dbReference type="AlphaFoldDB" id="A0A1H9F5Z7"/>
<evidence type="ECO:0000256" key="1">
    <source>
        <dbReference type="ARBA" id="ARBA00004328"/>
    </source>
</evidence>
<dbReference type="STRING" id="1855383.SAMN05216548_10412"/>